<feature type="chain" id="PRO_5047420697" description="Ig-like domain-containing protein" evidence="2">
    <location>
        <begin position="21"/>
        <end position="1130"/>
    </location>
</feature>
<dbReference type="InterPro" id="IPR008969">
    <property type="entry name" value="CarboxyPept-like_regulatory"/>
</dbReference>
<dbReference type="EMBL" id="JBHRYB010000025">
    <property type="protein sequence ID" value="MFC3681830.1"/>
    <property type="molecule type" value="Genomic_DNA"/>
</dbReference>
<accession>A0ABV7VWC3</accession>
<feature type="signal peptide" evidence="2">
    <location>
        <begin position="1"/>
        <end position="20"/>
    </location>
</feature>
<evidence type="ECO:0008006" key="5">
    <source>
        <dbReference type="Google" id="ProtNLM"/>
    </source>
</evidence>
<dbReference type="Proteomes" id="UP001595722">
    <property type="component" value="Unassembled WGS sequence"/>
</dbReference>
<name>A0ABV7VWC3_9GAMM</name>
<organism evidence="3 4">
    <name type="scientific">Bacterioplanoides pacificum</name>
    <dbReference type="NCBI Taxonomy" id="1171596"/>
    <lineage>
        <taxon>Bacteria</taxon>
        <taxon>Pseudomonadati</taxon>
        <taxon>Pseudomonadota</taxon>
        <taxon>Gammaproteobacteria</taxon>
        <taxon>Oceanospirillales</taxon>
        <taxon>Oceanospirillaceae</taxon>
        <taxon>Bacterioplanoides</taxon>
    </lineage>
</organism>
<evidence type="ECO:0000313" key="4">
    <source>
        <dbReference type="Proteomes" id="UP001595722"/>
    </source>
</evidence>
<dbReference type="Gene3D" id="2.60.40.1120">
    <property type="entry name" value="Carboxypeptidase-like, regulatory domain"/>
    <property type="match status" value="1"/>
</dbReference>
<reference evidence="4" key="1">
    <citation type="journal article" date="2019" name="Int. J. Syst. Evol. Microbiol.">
        <title>The Global Catalogue of Microorganisms (GCM) 10K type strain sequencing project: providing services to taxonomists for standard genome sequencing and annotation.</title>
        <authorList>
            <consortium name="The Broad Institute Genomics Platform"/>
            <consortium name="The Broad Institute Genome Sequencing Center for Infectious Disease"/>
            <person name="Wu L."/>
            <person name="Ma J."/>
        </authorList>
    </citation>
    <scope>NUCLEOTIDE SEQUENCE [LARGE SCALE GENOMIC DNA]</scope>
    <source>
        <strain evidence="4">KCTC 42424</strain>
    </source>
</reference>
<evidence type="ECO:0000313" key="3">
    <source>
        <dbReference type="EMBL" id="MFC3681830.1"/>
    </source>
</evidence>
<sequence>MALQKAKLALAIATVSSSLAMTGCLVDGDKANSTSTTISNAETGNNSDRVSTPVGTVMGTVIDTNGNPVAGARVYVGGRSVTTGQGGSYEINNVPVSNLVVTDDNNYVGGDIRLSIVPPEGFLGAIVTVEPTAVIDDGRSDQGTSEETGSGSTNRFIDGFTAVAGDAVLPAIGANGATVTGVLRDTVTKEPIGNQTINLELQDVNGGDHTALSGAISYTTVSYPAVTAADGSFTIEGVANDADLNFIIAGHSVTGVQDNSSGSQGVTTNDEVETIHVGNVYATAIPNIDDARPFVTAIEEVAMNGGRGKLHDDTTNVLTVHFSEQLALTDSNGDPMVDTNSVIVRDLDSNAYLTVTAAMAADGRSLTLTADTDFVAGHEIDIYLLKVDFRDTSANMLDEDSNVTTDNILYDEDDVNGKDDYVNLKVEVYRELNTNAAVVTNLTQATVDDSPLRMPNLLDNASSAFADVDMEVYNGGSTPALGVQQLNSADDDNGNSASDVAGRLASLVGALDQAGIVDGSSVIQLNDDGTPILTDLDFTANFAVDVARLSFTPSNAATYRYWIQSNGTAVSTNISIDPQSSPDAKTTNTASDFTTVANNQGYGTIEPEAGSSYADFAGTDIAFLVSGVQPGDVIYIQSMDDFGNTGSVTSITLVDNVPVTTGLQDSYQEQDLTSSTTVFGEEYGNGGELANPDAQALIGSPLLNINSGMLADQDIVTDNTPSLDNLYEGNRVDTAGSGDPFIDPALEIYDATAYAAWSTDMSRTIAVSFTEDLAWVAPQAGDQRKPDTNSVPDTSVAITTGLTDWTIMNDVTVTSDDQSINADLVAFSVNNIFTLANTDGQNAGVIDFSDRIQDQAGNVATAAANAKVVINDAMPPMVSKAVYSGKELTLTFNEPVKVSEDTSIAVVTLGGVDIFLNEDTIALHNAQPAASRTELVIPFTTNGADDMLPVDRVTAFGLGKYDEPATNVNLSSAAADAEGHAALSFVNVQDDFGNTWADDDTNLTAPTFAAFDNLGDMQVTAPNALATGVTTQNLTYTFTHAVDIDALLGAQSAGVVNLDGADVATLLTYTGGTSINTNSTGTVSADRRTISFTLNTVAATASGDTVDFNANVESLWDLVDDVNVPVITAP</sequence>
<dbReference type="RefSeq" id="WP_376868460.1">
    <property type="nucleotide sequence ID" value="NZ_JBHRYB010000025.1"/>
</dbReference>
<protein>
    <recommendedName>
        <fullName evidence="5">Ig-like domain-containing protein</fullName>
    </recommendedName>
</protein>
<dbReference type="PROSITE" id="PS51257">
    <property type="entry name" value="PROKAR_LIPOPROTEIN"/>
    <property type="match status" value="1"/>
</dbReference>
<feature type="compositionally biased region" description="Polar residues" evidence="1">
    <location>
        <begin position="141"/>
        <end position="154"/>
    </location>
</feature>
<evidence type="ECO:0000256" key="2">
    <source>
        <dbReference type="SAM" id="SignalP"/>
    </source>
</evidence>
<keyword evidence="4" id="KW-1185">Reference proteome</keyword>
<keyword evidence="2" id="KW-0732">Signal</keyword>
<comment type="caution">
    <text evidence="3">The sequence shown here is derived from an EMBL/GenBank/DDBJ whole genome shotgun (WGS) entry which is preliminary data.</text>
</comment>
<gene>
    <name evidence="3" type="ORF">ACFOMG_17140</name>
</gene>
<evidence type="ECO:0000256" key="1">
    <source>
        <dbReference type="SAM" id="MobiDB-lite"/>
    </source>
</evidence>
<feature type="region of interest" description="Disordered" evidence="1">
    <location>
        <begin position="135"/>
        <end position="154"/>
    </location>
</feature>
<proteinExistence type="predicted"/>
<dbReference type="SUPFAM" id="SSF49464">
    <property type="entry name" value="Carboxypeptidase regulatory domain-like"/>
    <property type="match status" value="1"/>
</dbReference>